<keyword evidence="1" id="KW-0862">Zinc</keyword>
<sequence>MENQGSVNPTFTTDYDNMGDLAYDDDNDNNNNDDGEKYLEDDTVKNKEIQELGQCTECTNNILSSPIKALTILTCRHIFHRPCIEKQLLHTKPSTCPFPDCRKNIDIIMDLNSTRRGSQSSQSSRTSALTNLMGKKVVLNSPVIPEEGRPEDSMDMDPDSNVALMMSMLLSSGKQSSFKTTEVAKEIFNQITNPNNSENVNVSISKDSGGQIQHPKCEKCSEEISIEFTKDTVFLSCKHAVHYDYIDDLRKKCPTCPAEDLELFPVKLTSSTVQKKCIQESTAEKSSSKKKKTSNKNDVSSMLKKLIEELLTNIPDSGEVLKEANVLDASSNTGKFLYLSDMIDQAEKKNKDATQNELKSSYGKDRAKALVEEKVRKQIPETKFSNEALRRRRGAEKVYKLFNSIGKTKIERIRSFLARFILNLSDNNVNRVIAEAERR</sequence>
<evidence type="ECO:0000256" key="1">
    <source>
        <dbReference type="PROSITE-ProRule" id="PRU00175"/>
    </source>
</evidence>
<gene>
    <name evidence="4" type="ORF">RhiirA1_453270</name>
</gene>
<feature type="compositionally biased region" description="Polar residues" evidence="2">
    <location>
        <begin position="1"/>
        <end position="13"/>
    </location>
</feature>
<keyword evidence="1" id="KW-0863">Zinc-finger</keyword>
<accession>A0A2N0S7U0</accession>
<feature type="region of interest" description="Disordered" evidence="2">
    <location>
        <begin position="1"/>
        <end position="38"/>
    </location>
</feature>
<evidence type="ECO:0000259" key="3">
    <source>
        <dbReference type="PROSITE" id="PS50089"/>
    </source>
</evidence>
<organism evidence="4 5">
    <name type="scientific">Rhizophagus irregularis</name>
    <dbReference type="NCBI Taxonomy" id="588596"/>
    <lineage>
        <taxon>Eukaryota</taxon>
        <taxon>Fungi</taxon>
        <taxon>Fungi incertae sedis</taxon>
        <taxon>Mucoromycota</taxon>
        <taxon>Glomeromycotina</taxon>
        <taxon>Glomeromycetes</taxon>
        <taxon>Glomerales</taxon>
        <taxon>Glomeraceae</taxon>
        <taxon>Rhizophagus</taxon>
    </lineage>
</organism>
<feature type="compositionally biased region" description="Acidic residues" evidence="2">
    <location>
        <begin position="22"/>
        <end position="33"/>
    </location>
</feature>
<reference evidence="4 5" key="2">
    <citation type="submission" date="2017-10" db="EMBL/GenBank/DDBJ databases">
        <title>Genome analyses suggest a sexual origin of heterokaryosis in a supposedly ancient asexual fungus.</title>
        <authorList>
            <person name="Corradi N."/>
            <person name="Sedzielewska K."/>
            <person name="Noel J."/>
            <person name="Charron P."/>
            <person name="Farinelli L."/>
            <person name="Marton T."/>
            <person name="Kruger M."/>
            <person name="Pelin A."/>
            <person name="Brachmann A."/>
            <person name="Corradi N."/>
        </authorList>
    </citation>
    <scope>NUCLEOTIDE SEQUENCE [LARGE SCALE GENOMIC DNA]</scope>
    <source>
        <strain evidence="4 5">A1</strain>
    </source>
</reference>
<keyword evidence="1" id="KW-0479">Metal-binding</keyword>
<dbReference type="GO" id="GO:0008270">
    <property type="term" value="F:zinc ion binding"/>
    <property type="evidence" value="ECO:0007669"/>
    <property type="project" value="UniProtKB-KW"/>
</dbReference>
<dbReference type="SMART" id="SM00184">
    <property type="entry name" value="RING"/>
    <property type="match status" value="2"/>
</dbReference>
<evidence type="ECO:0000256" key="2">
    <source>
        <dbReference type="SAM" id="MobiDB-lite"/>
    </source>
</evidence>
<dbReference type="AlphaFoldDB" id="A0A2N0S7U0"/>
<evidence type="ECO:0000313" key="4">
    <source>
        <dbReference type="EMBL" id="PKC71624.1"/>
    </source>
</evidence>
<reference evidence="4 5" key="1">
    <citation type="submission" date="2017-10" db="EMBL/GenBank/DDBJ databases">
        <title>Extensive intraspecific genome diversity in a model arbuscular mycorrhizal fungus.</title>
        <authorList>
            <person name="Chen E.C.H."/>
            <person name="Morin E."/>
            <person name="Baudet D."/>
            <person name="Noel J."/>
            <person name="Ndikumana S."/>
            <person name="Charron P."/>
            <person name="St-Onge C."/>
            <person name="Giorgi J."/>
            <person name="Grigoriev I.V."/>
            <person name="Roux C."/>
            <person name="Martin F.M."/>
            <person name="Corradi N."/>
        </authorList>
    </citation>
    <scope>NUCLEOTIDE SEQUENCE [LARGE SCALE GENOMIC DNA]</scope>
    <source>
        <strain evidence="4 5">A1</strain>
    </source>
</reference>
<protein>
    <recommendedName>
        <fullName evidence="3">RING-type domain-containing protein</fullName>
    </recommendedName>
</protein>
<dbReference type="SUPFAM" id="SSF57850">
    <property type="entry name" value="RING/U-box"/>
    <property type="match status" value="2"/>
</dbReference>
<dbReference type="Proteomes" id="UP000232688">
    <property type="component" value="Unassembled WGS sequence"/>
</dbReference>
<dbReference type="InterPro" id="IPR013083">
    <property type="entry name" value="Znf_RING/FYVE/PHD"/>
</dbReference>
<dbReference type="VEuPathDB" id="FungiDB:RhiirA1_453270"/>
<comment type="caution">
    <text evidence="4">The sequence shown here is derived from an EMBL/GenBank/DDBJ whole genome shotgun (WGS) entry which is preliminary data.</text>
</comment>
<dbReference type="VEuPathDB" id="FungiDB:RhiirFUN_026498"/>
<dbReference type="VEuPathDB" id="FungiDB:RhiirFUN_009906"/>
<dbReference type="InterPro" id="IPR001841">
    <property type="entry name" value="Znf_RING"/>
</dbReference>
<dbReference type="EMBL" id="LLXH01000157">
    <property type="protein sequence ID" value="PKC71624.1"/>
    <property type="molecule type" value="Genomic_DNA"/>
</dbReference>
<dbReference type="PROSITE" id="PS50089">
    <property type="entry name" value="ZF_RING_2"/>
    <property type="match status" value="1"/>
</dbReference>
<dbReference type="Gene3D" id="3.30.40.10">
    <property type="entry name" value="Zinc/RING finger domain, C3HC4 (zinc finger)"/>
    <property type="match status" value="1"/>
</dbReference>
<evidence type="ECO:0000313" key="5">
    <source>
        <dbReference type="Proteomes" id="UP000232688"/>
    </source>
</evidence>
<name>A0A2N0S7U0_9GLOM</name>
<feature type="domain" description="RING-type" evidence="3">
    <location>
        <begin position="55"/>
        <end position="97"/>
    </location>
</feature>
<proteinExistence type="predicted"/>
<dbReference type="VEuPathDB" id="FungiDB:FUN_006043"/>
<feature type="region of interest" description="Disordered" evidence="2">
    <location>
        <begin position="279"/>
        <end position="298"/>
    </location>
</feature>